<feature type="compositionally biased region" description="Basic and acidic residues" evidence="1">
    <location>
        <begin position="1"/>
        <end position="30"/>
    </location>
</feature>
<accession>A0A7M2YZH0</accession>
<dbReference type="EMBL" id="QQZY01000003">
    <property type="protein sequence ID" value="RDI74868.1"/>
    <property type="molecule type" value="Genomic_DNA"/>
</dbReference>
<feature type="region of interest" description="Disordered" evidence="1">
    <location>
        <begin position="1"/>
        <end position="75"/>
    </location>
</feature>
<name>A0A7M2YZH0_9ACTN</name>
<sequence length="140" mass="15276">MDLGQERQRRDHDGPGDHQGEAAGGRDAEAPRSSAPRSPTRLRPRGGLHLAAAGERSPGGRFELRGRNRPLEDISTGAVGDEVPRLLGQGRPRCGRGDRVDERQLRADHLERRAAAVTGARSNPRRPALMSRHLVATFSR</sequence>
<evidence type="ECO:0000313" key="2">
    <source>
        <dbReference type="EMBL" id="RDI74868.1"/>
    </source>
</evidence>
<evidence type="ECO:0000313" key="3">
    <source>
        <dbReference type="Proteomes" id="UP000254134"/>
    </source>
</evidence>
<keyword evidence="3" id="KW-1185">Reference proteome</keyword>
<dbReference type="Proteomes" id="UP000254134">
    <property type="component" value="Unassembled WGS sequence"/>
</dbReference>
<evidence type="ECO:0000256" key="1">
    <source>
        <dbReference type="SAM" id="MobiDB-lite"/>
    </source>
</evidence>
<organism evidence="2 3">
    <name type="scientific">Gaiella occulta</name>
    <dbReference type="NCBI Taxonomy" id="1002870"/>
    <lineage>
        <taxon>Bacteria</taxon>
        <taxon>Bacillati</taxon>
        <taxon>Actinomycetota</taxon>
        <taxon>Thermoleophilia</taxon>
        <taxon>Gaiellales</taxon>
        <taxon>Gaiellaceae</taxon>
        <taxon>Gaiella</taxon>
    </lineage>
</organism>
<dbReference type="AlphaFoldDB" id="A0A7M2YZH0"/>
<proteinExistence type="predicted"/>
<reference evidence="2 3" key="1">
    <citation type="submission" date="2018-07" db="EMBL/GenBank/DDBJ databases">
        <title>High-quality-draft genome sequence of Gaiella occulta.</title>
        <authorList>
            <person name="Severino R."/>
            <person name="Froufe H.J.C."/>
            <person name="Rainey F.A."/>
            <person name="Barroso C."/>
            <person name="Albuquerque L."/>
            <person name="Lobo-Da-Cunha A."/>
            <person name="Da Costa M.S."/>
            <person name="Egas C."/>
        </authorList>
    </citation>
    <scope>NUCLEOTIDE SEQUENCE [LARGE SCALE GENOMIC DNA]</scope>
    <source>
        <strain evidence="2 3">F2-233</strain>
    </source>
</reference>
<comment type="caution">
    <text evidence="2">The sequence shown here is derived from an EMBL/GenBank/DDBJ whole genome shotgun (WGS) entry which is preliminary data.</text>
</comment>
<gene>
    <name evidence="2" type="ORF">Gocc_1757</name>
</gene>
<dbReference type="RefSeq" id="WP_114796149.1">
    <property type="nucleotide sequence ID" value="NZ_QQZY01000003.1"/>
</dbReference>
<reference evidence="3" key="2">
    <citation type="journal article" date="2019" name="MicrobiologyOpen">
        <title>High-quality draft genome sequence of Gaiella occulta isolated from a 150 meter deep mineral water borehole and comparison with the genome sequences of other deep-branching lineages of the phylum Actinobacteria.</title>
        <authorList>
            <person name="Severino R."/>
            <person name="Froufe H.J.C."/>
            <person name="Barroso C."/>
            <person name="Albuquerque L."/>
            <person name="Lobo-da-Cunha A."/>
            <person name="da Costa M.S."/>
            <person name="Egas C."/>
        </authorList>
    </citation>
    <scope>NUCLEOTIDE SEQUENCE [LARGE SCALE GENOMIC DNA]</scope>
    <source>
        <strain evidence="3">F2-233</strain>
    </source>
</reference>
<protein>
    <submittedName>
        <fullName evidence="2">Uncharacterized protein</fullName>
    </submittedName>
</protein>
<feature type="compositionally biased region" description="Basic and acidic residues" evidence="1">
    <location>
        <begin position="62"/>
        <end position="72"/>
    </location>
</feature>